<feature type="chain" id="PRO_5045572272" evidence="1">
    <location>
        <begin position="39"/>
        <end position="490"/>
    </location>
</feature>
<accession>A0ABV5GKZ6</accession>
<feature type="signal peptide" evidence="1">
    <location>
        <begin position="1"/>
        <end position="38"/>
    </location>
</feature>
<gene>
    <name evidence="2" type="ORF">ACFFVF_03300</name>
</gene>
<proteinExistence type="predicted"/>
<keyword evidence="3" id="KW-1185">Reference proteome</keyword>
<dbReference type="Gene3D" id="2.160.20.10">
    <property type="entry name" value="Single-stranded right-handed beta-helix, Pectin lyase-like"/>
    <property type="match status" value="1"/>
</dbReference>
<keyword evidence="1" id="KW-0732">Signal</keyword>
<dbReference type="Proteomes" id="UP001589607">
    <property type="component" value="Unassembled WGS sequence"/>
</dbReference>
<evidence type="ECO:0000256" key="1">
    <source>
        <dbReference type="SAM" id="SignalP"/>
    </source>
</evidence>
<dbReference type="EMBL" id="JBHMEY010000007">
    <property type="protein sequence ID" value="MFB9095530.1"/>
    <property type="molecule type" value="Genomic_DNA"/>
</dbReference>
<evidence type="ECO:0000313" key="3">
    <source>
        <dbReference type="Proteomes" id="UP001589607"/>
    </source>
</evidence>
<sequence>MKQNKTNRTKSSNPLSVMTLLKSAFSLAFLLATHTADAQNSSIGNITRNLNGTAIDFYKDLIPKNLKATFLPSGTTNAEIVAATKAINDSITSASASGGGVIIFNRGTHTLNQINLKSNVRLEMRPGVVFKMNARVLFNIGREASRMQDKVYNVEIIAKNPNKRFVIDATKFAPIAEAIPIRVAYAQNFAISRFTILDNFTKIPAVFLIADDQYVNGASVVSTLNRVPSFGVVKDGDVENTAVGYALVQLFSGNNVLLENLKSKKGITVRLETGNGKPGDPFNDIVDQSFGNIHHILLNNIEIEEGFAALFMKPHSRICSDIEANNIKAINSLSSVYIASTELKPITKRGRFTNTVVTGVSFAQTIPNSTTNFPADTGLEGLRFMSEEFRQLIKDRFDNLIPKPSNFLDAVPKDPTEERYVAQPLAPIMMLSRVSATNLGDLALGRFDVSLPNLNDIQITGGIFTGPKIIYRESAKTIVTGQIDHNYIND</sequence>
<dbReference type="SUPFAM" id="SSF51126">
    <property type="entry name" value="Pectin lyase-like"/>
    <property type="match status" value="1"/>
</dbReference>
<comment type="caution">
    <text evidence="2">The sequence shown here is derived from an EMBL/GenBank/DDBJ whole genome shotgun (WGS) entry which is preliminary data.</text>
</comment>
<reference evidence="2 3" key="1">
    <citation type="submission" date="2024-09" db="EMBL/GenBank/DDBJ databases">
        <authorList>
            <person name="Sun Q."/>
            <person name="Mori K."/>
        </authorList>
    </citation>
    <scope>NUCLEOTIDE SEQUENCE [LARGE SCALE GENOMIC DNA]</scope>
    <source>
        <strain evidence="2 3">CECT 7955</strain>
    </source>
</reference>
<evidence type="ECO:0000313" key="2">
    <source>
        <dbReference type="EMBL" id="MFB9095530.1"/>
    </source>
</evidence>
<dbReference type="RefSeq" id="WP_236454105.1">
    <property type="nucleotide sequence ID" value="NZ_CBCSGE010000020.1"/>
</dbReference>
<dbReference type="InterPro" id="IPR012334">
    <property type="entry name" value="Pectin_lyas_fold"/>
</dbReference>
<name>A0ABV5GKZ6_9FLAO</name>
<protein>
    <submittedName>
        <fullName evidence="2">Uncharacterized protein</fullName>
    </submittedName>
</protein>
<organism evidence="2 3">
    <name type="scientific">Flavobacterium jumunjinense</name>
    <dbReference type="NCBI Taxonomy" id="998845"/>
    <lineage>
        <taxon>Bacteria</taxon>
        <taxon>Pseudomonadati</taxon>
        <taxon>Bacteroidota</taxon>
        <taxon>Flavobacteriia</taxon>
        <taxon>Flavobacteriales</taxon>
        <taxon>Flavobacteriaceae</taxon>
        <taxon>Flavobacterium</taxon>
    </lineage>
</organism>
<dbReference type="InterPro" id="IPR011050">
    <property type="entry name" value="Pectin_lyase_fold/virulence"/>
</dbReference>